<dbReference type="InterPro" id="IPR021255">
    <property type="entry name" value="DUF2807"/>
</dbReference>
<evidence type="ECO:0000313" key="3">
    <source>
        <dbReference type="EMBL" id="MDI9858604.1"/>
    </source>
</evidence>
<dbReference type="Gene3D" id="2.160.20.120">
    <property type="match status" value="1"/>
</dbReference>
<proteinExistence type="predicted"/>
<protein>
    <submittedName>
        <fullName evidence="3">Head GIN domain-containing protein</fullName>
    </submittedName>
</protein>
<dbReference type="RefSeq" id="WP_283343779.1">
    <property type="nucleotide sequence ID" value="NZ_JASHIF010000004.1"/>
</dbReference>
<dbReference type="Pfam" id="PF10988">
    <property type="entry name" value="DUF2807"/>
    <property type="match status" value="1"/>
</dbReference>
<reference evidence="3 4" key="1">
    <citation type="submission" date="2023-05" db="EMBL/GenBank/DDBJ databases">
        <title>Novel species of genus Flectobacillus isolated from stream in China.</title>
        <authorList>
            <person name="Lu H."/>
        </authorList>
    </citation>
    <scope>NUCLEOTIDE SEQUENCE [LARGE SCALE GENOMIC DNA]</scope>
    <source>
        <strain evidence="3 4">KCTC 42575</strain>
    </source>
</reference>
<accession>A0ABT6Y4V7</accession>
<feature type="chain" id="PRO_5046783389" evidence="1">
    <location>
        <begin position="26"/>
        <end position="236"/>
    </location>
</feature>
<gene>
    <name evidence="3" type="ORF">QM524_05245</name>
</gene>
<keyword evidence="1" id="KW-0732">Signal</keyword>
<comment type="caution">
    <text evidence="3">The sequence shown here is derived from an EMBL/GenBank/DDBJ whole genome shotgun (WGS) entry which is preliminary data.</text>
</comment>
<evidence type="ECO:0000313" key="4">
    <source>
        <dbReference type="Proteomes" id="UP001236507"/>
    </source>
</evidence>
<name>A0ABT6Y4V7_9BACT</name>
<feature type="signal peptide" evidence="1">
    <location>
        <begin position="1"/>
        <end position="25"/>
    </location>
</feature>
<dbReference type="EMBL" id="JASHIF010000004">
    <property type="protein sequence ID" value="MDI9858604.1"/>
    <property type="molecule type" value="Genomic_DNA"/>
</dbReference>
<feature type="domain" description="Putative auto-transporter adhesin head GIN" evidence="2">
    <location>
        <begin position="36"/>
        <end position="221"/>
    </location>
</feature>
<organism evidence="3 4">
    <name type="scientific">Flectobacillus roseus</name>
    <dbReference type="NCBI Taxonomy" id="502259"/>
    <lineage>
        <taxon>Bacteria</taxon>
        <taxon>Pseudomonadati</taxon>
        <taxon>Bacteroidota</taxon>
        <taxon>Cytophagia</taxon>
        <taxon>Cytophagales</taxon>
        <taxon>Flectobacillaceae</taxon>
        <taxon>Flectobacillus</taxon>
    </lineage>
</organism>
<evidence type="ECO:0000256" key="1">
    <source>
        <dbReference type="SAM" id="SignalP"/>
    </source>
</evidence>
<keyword evidence="4" id="KW-1185">Reference proteome</keyword>
<sequence>MKLQTYFRQALMAGALFLGTNLAQAQSQKDFNYTGFNEIEMSSAFVVDVTHGNTFKIHVEAERSEDIEDLEVKVSGKRLIARYKDKGSWGWNKNRKRVHFSIVVPDIKALDFSGATKSKISGFNDLEYLKVQFSGASTSEINVNVDKLLFDISGASNVTLKGNGSIMKLDASGASKFNALEFVAKDADLDVSGATSVRVNASKTLNVEASGASSVRYRGTPSVRSDASGASSVRSE</sequence>
<evidence type="ECO:0000259" key="2">
    <source>
        <dbReference type="Pfam" id="PF10988"/>
    </source>
</evidence>
<dbReference type="Proteomes" id="UP001236507">
    <property type="component" value="Unassembled WGS sequence"/>
</dbReference>